<evidence type="ECO:0000256" key="2">
    <source>
        <dbReference type="SAM" id="MobiDB-lite"/>
    </source>
</evidence>
<dbReference type="GO" id="GO:0008233">
    <property type="term" value="F:peptidase activity"/>
    <property type="evidence" value="ECO:0007669"/>
    <property type="project" value="InterPro"/>
</dbReference>
<dbReference type="PANTHER" id="PTHR42987">
    <property type="entry name" value="PEPTIDASE S49"/>
    <property type="match status" value="1"/>
</dbReference>
<dbReference type="CDD" id="cd07022">
    <property type="entry name" value="S49_Sppa_36K_type"/>
    <property type="match status" value="1"/>
</dbReference>
<dbReference type="PANTHER" id="PTHR42987:SF7">
    <property type="entry name" value="SIGNAL PEPTIDE PEPTIDASE SPPA-RELATED"/>
    <property type="match status" value="1"/>
</dbReference>
<organism evidence="4 5">
    <name type="scientific">Paenirhodobacter populi</name>
    <dbReference type="NCBI Taxonomy" id="2306993"/>
    <lineage>
        <taxon>Bacteria</taxon>
        <taxon>Pseudomonadati</taxon>
        <taxon>Pseudomonadota</taxon>
        <taxon>Alphaproteobacteria</taxon>
        <taxon>Rhodobacterales</taxon>
        <taxon>Rhodobacter group</taxon>
        <taxon>Paenirhodobacter</taxon>
    </lineage>
</organism>
<dbReference type="EMBL" id="SAUW01000004">
    <property type="protein sequence ID" value="RWR13835.1"/>
    <property type="molecule type" value="Genomic_DNA"/>
</dbReference>
<evidence type="ECO:0000313" key="4">
    <source>
        <dbReference type="EMBL" id="RWR13835.1"/>
    </source>
</evidence>
<dbReference type="InterPro" id="IPR002142">
    <property type="entry name" value="Peptidase_S49"/>
</dbReference>
<proteinExistence type="inferred from homology"/>
<comment type="caution">
    <text evidence="4">The sequence shown here is derived from an EMBL/GenBank/DDBJ whole genome shotgun (WGS) entry which is preliminary data.</text>
</comment>
<dbReference type="Proteomes" id="UP000285710">
    <property type="component" value="Unassembled WGS sequence"/>
</dbReference>
<protein>
    <submittedName>
        <fullName evidence="4">S49 family peptidase</fullName>
    </submittedName>
</protein>
<gene>
    <name evidence="4" type="ORF">D2T33_05400</name>
</gene>
<dbReference type="GO" id="GO:0006508">
    <property type="term" value="P:proteolysis"/>
    <property type="evidence" value="ECO:0007669"/>
    <property type="project" value="InterPro"/>
</dbReference>
<keyword evidence="5" id="KW-1185">Reference proteome</keyword>
<dbReference type="RefSeq" id="WP_128269118.1">
    <property type="nucleotide sequence ID" value="NZ_SAUW01000004.1"/>
</dbReference>
<accession>A0A443IZU7</accession>
<dbReference type="Pfam" id="PF01343">
    <property type="entry name" value="Peptidase_S49"/>
    <property type="match status" value="1"/>
</dbReference>
<name>A0A443IZU7_9RHOB</name>
<evidence type="ECO:0000313" key="5">
    <source>
        <dbReference type="Proteomes" id="UP000285710"/>
    </source>
</evidence>
<comment type="similarity">
    <text evidence="1">Belongs to the peptidase S49 family.</text>
</comment>
<feature type="region of interest" description="Disordered" evidence="2">
    <location>
        <begin position="301"/>
        <end position="320"/>
    </location>
</feature>
<reference evidence="4 5" key="1">
    <citation type="submission" date="2019-01" db="EMBL/GenBank/DDBJ databases">
        <title>Sinorhodobacter populi sp. nov. isolated from the symptomatic bark tissue of Populus euramericana canker.</title>
        <authorList>
            <person name="Xu G."/>
        </authorList>
    </citation>
    <scope>NUCLEOTIDE SEQUENCE [LARGE SCALE GENOMIC DNA]</scope>
    <source>
        <strain evidence="4 5">2D-5</strain>
    </source>
</reference>
<feature type="domain" description="Peptidase S49" evidence="3">
    <location>
        <begin position="152"/>
        <end position="294"/>
    </location>
</feature>
<dbReference type="Gene3D" id="3.90.226.10">
    <property type="entry name" value="2-enoyl-CoA Hydratase, Chain A, domain 1"/>
    <property type="match status" value="1"/>
</dbReference>
<dbReference type="InterPro" id="IPR033855">
    <property type="entry name" value="Protein_C"/>
</dbReference>
<evidence type="ECO:0000256" key="1">
    <source>
        <dbReference type="ARBA" id="ARBA00008683"/>
    </source>
</evidence>
<evidence type="ECO:0000259" key="3">
    <source>
        <dbReference type="Pfam" id="PF01343"/>
    </source>
</evidence>
<dbReference type="AlphaFoldDB" id="A0A443IZU7"/>
<reference evidence="4 5" key="2">
    <citation type="submission" date="2019-01" db="EMBL/GenBank/DDBJ databases">
        <authorList>
            <person name="Li Y."/>
        </authorList>
    </citation>
    <scope>NUCLEOTIDE SEQUENCE [LARGE SCALE GENOMIC DNA]</scope>
    <source>
        <strain evidence="4 5">2D-5</strain>
    </source>
</reference>
<dbReference type="SUPFAM" id="SSF52096">
    <property type="entry name" value="ClpP/crotonase"/>
    <property type="match status" value="1"/>
</dbReference>
<sequence>MTETTFKIRMPAEVRTMCLVEQSMASWFMSSAETPISRAEFQASGSVEVDASSEFTATGDSFWDNEESRWFRPFNVVRAADGTGVLVISVKGSLYADLTGQFGNWATGYPYVTAAVKRGVSDTTIKAIVLDINSPGGMVRGCSECGDAIAEAAKIKPVIAYAQDTAASAAYWLAAQSTELHVSNTGEVGSIGVITGHWDESEWLKQMGIKYTPLFAGERKADMSPYLPINDEAKAAMQKRLNAVYSEFISAVARGRGMNGDDIRNTQAAMFASQESVRIGLADRVSTRAEVMSAAFGAQLETQAETETDNDQGQDMTDKSEDTTKAITPEAITPAQPVAPKVTAEQPDAGAIEAAVYKRVGDILACDEAKGREALANKLAFTTKLSFDEVKGLLAAAPVAAPTNAHINPFETVMMSTPNPDVGAGGQPGEESDVLAAYRAAQI</sequence>
<dbReference type="InterPro" id="IPR029045">
    <property type="entry name" value="ClpP/crotonase-like_dom_sf"/>
</dbReference>